<dbReference type="CTD" id="6749737"/>
<dbReference type="InParanoid" id="B3RJL6"/>
<dbReference type="AlphaFoldDB" id="B3RJL6"/>
<dbReference type="InterPro" id="IPR011008">
    <property type="entry name" value="Dimeric_a/b-barrel"/>
</dbReference>
<feature type="non-terminal residue" evidence="3">
    <location>
        <position position="1"/>
    </location>
</feature>
<dbReference type="PANTHER" id="PTHR21017:SF17">
    <property type="entry name" value="PROTEIN NIPSNAP"/>
    <property type="match status" value="1"/>
</dbReference>
<proteinExistence type="inferred from homology"/>
<gene>
    <name evidence="3" type="ORF">TRIADDRAFT_5705</name>
</gene>
<accession>B3RJL6</accession>
<dbReference type="InterPro" id="IPR051557">
    <property type="entry name" value="NipSnap_domain"/>
</dbReference>
<dbReference type="InterPro" id="IPR012577">
    <property type="entry name" value="NIPSNAP"/>
</dbReference>
<dbReference type="EMBL" id="DS985241">
    <property type="protein sequence ID" value="EDV29321.1"/>
    <property type="molecule type" value="Genomic_DNA"/>
</dbReference>
<evidence type="ECO:0000259" key="2">
    <source>
        <dbReference type="Pfam" id="PF07978"/>
    </source>
</evidence>
<dbReference type="Gene3D" id="3.30.70.100">
    <property type="match status" value="2"/>
</dbReference>
<keyword evidence="4" id="KW-1185">Reference proteome</keyword>
<protein>
    <recommendedName>
        <fullName evidence="2">NIPSNAP domain-containing protein</fullName>
    </recommendedName>
</protein>
<dbReference type="OrthoDB" id="10262843at2759"/>
<dbReference type="OMA" id="MFMHENG"/>
<dbReference type="GO" id="GO:0005739">
    <property type="term" value="C:mitochondrion"/>
    <property type="evidence" value="ECO:0000318"/>
    <property type="project" value="GO_Central"/>
</dbReference>
<sequence length="171" mass="20023">KLLGSWTTQIGQQDQVVHMFMHENGYETYEKTYRHGRNDPGLSKVLQAMDKLLAKRYNHLCQEFGFWGDVKPRSGGNIYELRTYHLKPGSLLEWAQHWAKGINYRKDYNEPVCGLFTQIGELYTVHHIWSYKDLPTRSEARESAWGQPGWDECVMHTVPLIRHMDSDILTP</sequence>
<dbReference type="FunCoup" id="B3RJL6">
    <property type="interactions" value="1791"/>
</dbReference>
<reference evidence="3 4" key="1">
    <citation type="journal article" date="2008" name="Nature">
        <title>The Trichoplax genome and the nature of placozoans.</title>
        <authorList>
            <person name="Srivastava M."/>
            <person name="Begovic E."/>
            <person name="Chapman J."/>
            <person name="Putnam N.H."/>
            <person name="Hellsten U."/>
            <person name="Kawashima T."/>
            <person name="Kuo A."/>
            <person name="Mitros T."/>
            <person name="Salamov A."/>
            <person name="Carpenter M.L."/>
            <person name="Signorovitch A.Y."/>
            <person name="Moreno M.A."/>
            <person name="Kamm K."/>
            <person name="Grimwood J."/>
            <person name="Schmutz J."/>
            <person name="Shapiro H."/>
            <person name="Grigoriev I.V."/>
            <person name="Buss L.W."/>
            <person name="Schierwater B."/>
            <person name="Dellaporta S.L."/>
            <person name="Rokhsar D.S."/>
        </authorList>
    </citation>
    <scope>NUCLEOTIDE SEQUENCE [LARGE SCALE GENOMIC DNA]</scope>
    <source>
        <strain evidence="3 4">Grell-BS-1999</strain>
    </source>
</reference>
<comment type="similarity">
    <text evidence="1">Belongs to the NipSnap family.</text>
</comment>
<dbReference type="HOGENOM" id="CLU_053393_2_0_1"/>
<feature type="non-terminal residue" evidence="3">
    <location>
        <position position="171"/>
    </location>
</feature>
<dbReference type="GeneID" id="6749737"/>
<dbReference type="FunFam" id="3.30.70.100:FF:000003">
    <property type="entry name" value="Protein NipSnap homolog 2"/>
    <property type="match status" value="1"/>
</dbReference>
<name>B3RJL6_TRIAD</name>
<dbReference type="PhylomeDB" id="B3RJL6"/>
<dbReference type="RefSeq" id="XP_002108523.1">
    <property type="nucleotide sequence ID" value="XM_002108487.1"/>
</dbReference>
<organism evidence="3 4">
    <name type="scientific">Trichoplax adhaerens</name>
    <name type="common">Trichoplax reptans</name>
    <dbReference type="NCBI Taxonomy" id="10228"/>
    <lineage>
        <taxon>Eukaryota</taxon>
        <taxon>Metazoa</taxon>
        <taxon>Placozoa</taxon>
        <taxon>Uniplacotomia</taxon>
        <taxon>Trichoplacea</taxon>
        <taxon>Trichoplacidae</taxon>
        <taxon>Trichoplax</taxon>
    </lineage>
</organism>
<evidence type="ECO:0000256" key="1">
    <source>
        <dbReference type="ARBA" id="ARBA00005291"/>
    </source>
</evidence>
<dbReference type="Pfam" id="PF07978">
    <property type="entry name" value="NIPSNAP"/>
    <property type="match status" value="1"/>
</dbReference>
<dbReference type="eggNOG" id="KOG2883">
    <property type="taxonomic scope" value="Eukaryota"/>
</dbReference>
<feature type="domain" description="NIPSNAP" evidence="2">
    <location>
        <begin position="79"/>
        <end position="171"/>
    </location>
</feature>
<evidence type="ECO:0000313" key="3">
    <source>
        <dbReference type="EMBL" id="EDV29321.1"/>
    </source>
</evidence>
<dbReference type="Proteomes" id="UP000009022">
    <property type="component" value="Unassembled WGS sequence"/>
</dbReference>
<dbReference type="PANTHER" id="PTHR21017">
    <property type="entry name" value="NIPSNAP-RELATED"/>
    <property type="match status" value="1"/>
</dbReference>
<dbReference type="KEGG" id="tad:TRIADDRAFT_5705"/>
<dbReference type="GO" id="GO:0000423">
    <property type="term" value="P:mitophagy"/>
    <property type="evidence" value="ECO:0007669"/>
    <property type="project" value="UniProtKB-ARBA"/>
</dbReference>
<dbReference type="SUPFAM" id="SSF54909">
    <property type="entry name" value="Dimeric alpha+beta barrel"/>
    <property type="match status" value="2"/>
</dbReference>
<evidence type="ECO:0000313" key="4">
    <source>
        <dbReference type="Proteomes" id="UP000009022"/>
    </source>
</evidence>
<dbReference type="STRING" id="10228.B3RJL6"/>